<keyword evidence="3" id="KW-0239">DNA-directed DNA polymerase</keyword>
<evidence type="ECO:0000256" key="7">
    <source>
        <dbReference type="ARBA" id="ARBA00047303"/>
    </source>
</evidence>
<keyword evidence="3" id="KW-0808">Transferase</keyword>
<feature type="region of interest" description="Disordered" evidence="8">
    <location>
        <begin position="222"/>
        <end position="277"/>
    </location>
</feature>
<dbReference type="Proteomes" id="UP000694844">
    <property type="component" value="Chromosome 2"/>
</dbReference>
<dbReference type="GO" id="GO:0031297">
    <property type="term" value="P:replication fork processing"/>
    <property type="evidence" value="ECO:0007669"/>
    <property type="project" value="TreeGrafter"/>
</dbReference>
<dbReference type="OrthoDB" id="5988181at2759"/>
<name>A0A8B8CI92_CRAVI</name>
<evidence type="ECO:0000256" key="4">
    <source>
        <dbReference type="ARBA" id="ARBA00026139"/>
    </source>
</evidence>
<sequence>MSSIPRNSFYGLSNKNALRKRKLIESTLDEKVKYFEHHKIPKDYKQRINGPLFDWKLFYRQQSAFNYARDQSEELHVFAFESSSVGLGEGKRMYLVSSYEVFWFYYNQLSDDKKLHYEIIPEGAVCKLYFDLEYSIPDNPESCGVRMVDLFIQYVCLWLEAEFRVKCNRKNVLDLDASTERKFSRHLIFNLSHVTFQDNVTLGYFVHHIMEKLSVFCESTNSSSKGTEQTSDTGTSTDSDKVTNAAMKISPPAGTVEEVSSSDTEDPKDKSHKTREGKLTTDGVFAHFTRKQLSTLFVQNKHGEKTAFCDMGVYTKNRNFRLYLSRKYGKKNPLRLAAENEFEPHSSRNDKTIFMHSLISNVKFTPKTRILKFHGTQKNRHGRLFSKTSSTACLEGYKASPYPEVDGFLIEHTRKLDSSAGIRHWTYFSQGEVIVYEMVNYRYCHNVQRSHKSNNVMFVVDLKKKVYYQKCLDPVCRSHNFKSSEFPLPESVFPSYLWEDDPMFDGEDEDLCCAADEMEKTMAV</sequence>
<reference evidence="10" key="1">
    <citation type="submission" date="2025-08" db="UniProtKB">
        <authorList>
            <consortium name="RefSeq"/>
        </authorList>
    </citation>
    <scope>IDENTIFICATION</scope>
    <source>
        <tissue evidence="10">Whole sample</tissue>
    </source>
</reference>
<dbReference type="GO" id="GO:0005759">
    <property type="term" value="C:mitochondrial matrix"/>
    <property type="evidence" value="ECO:0007669"/>
    <property type="project" value="TreeGrafter"/>
</dbReference>
<evidence type="ECO:0000256" key="1">
    <source>
        <dbReference type="ARBA" id="ARBA00009762"/>
    </source>
</evidence>
<dbReference type="EC" id="2.7.7.7" evidence="2"/>
<dbReference type="GO" id="GO:0005634">
    <property type="term" value="C:nucleus"/>
    <property type="evidence" value="ECO:0007669"/>
    <property type="project" value="TreeGrafter"/>
</dbReference>
<gene>
    <name evidence="10" type="primary">LOC111119563</name>
</gene>
<dbReference type="InterPro" id="IPR044917">
    <property type="entry name" value="PRIMPOL"/>
</dbReference>
<keyword evidence="9" id="KW-1185">Reference proteome</keyword>
<dbReference type="PANTHER" id="PTHR31399">
    <property type="entry name" value="DNA-DIRECTED PRIMASE / POLYMERASE PROTEIN"/>
    <property type="match status" value="1"/>
</dbReference>
<dbReference type="GO" id="GO:0003682">
    <property type="term" value="F:chromatin binding"/>
    <property type="evidence" value="ECO:0007669"/>
    <property type="project" value="TreeGrafter"/>
</dbReference>
<keyword evidence="3" id="KW-0548">Nucleotidyltransferase</keyword>
<evidence type="ECO:0000256" key="6">
    <source>
        <dbReference type="ARBA" id="ARBA00044768"/>
    </source>
</evidence>
<dbReference type="GO" id="GO:0042276">
    <property type="term" value="P:error-prone translesion synthesis"/>
    <property type="evidence" value="ECO:0007669"/>
    <property type="project" value="InterPro"/>
</dbReference>
<protein>
    <recommendedName>
        <fullName evidence="4">DNA-directed primase/polymerase protein</fullName>
        <ecNumber evidence="6">2.7.7.102</ecNumber>
        <ecNumber evidence="2">2.7.7.7</ecNumber>
    </recommendedName>
</protein>
<dbReference type="PANTHER" id="PTHR31399:SF0">
    <property type="entry name" value="DNA-DIRECTED PRIMASE_POLYMERASE PROTEIN"/>
    <property type="match status" value="1"/>
</dbReference>
<accession>A0A8B8CI92</accession>
<evidence type="ECO:0000313" key="9">
    <source>
        <dbReference type="Proteomes" id="UP000694844"/>
    </source>
</evidence>
<dbReference type="KEGG" id="cvn:111119563"/>
<comment type="similarity">
    <text evidence="1">Belongs to the eukaryotic-type primase small subunit family.</text>
</comment>
<dbReference type="GO" id="GO:0003887">
    <property type="term" value="F:DNA-directed DNA polymerase activity"/>
    <property type="evidence" value="ECO:0007669"/>
    <property type="project" value="UniProtKB-KW"/>
</dbReference>
<evidence type="ECO:0000313" key="10">
    <source>
        <dbReference type="RefSeq" id="XP_022315542.1"/>
    </source>
</evidence>
<dbReference type="GO" id="GO:0009411">
    <property type="term" value="P:response to UV"/>
    <property type="evidence" value="ECO:0007669"/>
    <property type="project" value="TreeGrafter"/>
</dbReference>
<organism evidence="9 10">
    <name type="scientific">Crassostrea virginica</name>
    <name type="common">Eastern oyster</name>
    <dbReference type="NCBI Taxonomy" id="6565"/>
    <lineage>
        <taxon>Eukaryota</taxon>
        <taxon>Metazoa</taxon>
        <taxon>Spiralia</taxon>
        <taxon>Lophotrochozoa</taxon>
        <taxon>Mollusca</taxon>
        <taxon>Bivalvia</taxon>
        <taxon>Autobranchia</taxon>
        <taxon>Pteriomorphia</taxon>
        <taxon>Ostreida</taxon>
        <taxon>Ostreoidea</taxon>
        <taxon>Ostreidae</taxon>
        <taxon>Crassostrea</taxon>
    </lineage>
</organism>
<dbReference type="Pfam" id="PF03121">
    <property type="entry name" value="Herpes_UL52"/>
    <property type="match status" value="1"/>
</dbReference>
<dbReference type="GeneID" id="111119563"/>
<evidence type="ECO:0000256" key="8">
    <source>
        <dbReference type="SAM" id="MobiDB-lite"/>
    </source>
</evidence>
<proteinExistence type="inferred from homology"/>
<dbReference type="AlphaFoldDB" id="A0A8B8CI92"/>
<dbReference type="GO" id="GO:0006264">
    <property type="term" value="P:mitochondrial DNA replication"/>
    <property type="evidence" value="ECO:0007669"/>
    <property type="project" value="TreeGrafter"/>
</dbReference>
<feature type="compositionally biased region" description="Basic and acidic residues" evidence="8">
    <location>
        <begin position="265"/>
        <end position="277"/>
    </location>
</feature>
<evidence type="ECO:0000256" key="5">
    <source>
        <dbReference type="ARBA" id="ARBA00044677"/>
    </source>
</evidence>
<dbReference type="RefSeq" id="XP_022315542.1">
    <property type="nucleotide sequence ID" value="XM_022459834.1"/>
</dbReference>
<dbReference type="EC" id="2.7.7.102" evidence="6"/>
<comment type="catalytic activity">
    <reaction evidence="5">
        <text>ssDNA + n NTP = ssDNA/pppN(pN)n-1 hybrid + (n-1) diphosphate.</text>
        <dbReference type="EC" id="2.7.7.102"/>
    </reaction>
</comment>
<evidence type="ECO:0000256" key="3">
    <source>
        <dbReference type="ARBA" id="ARBA00022932"/>
    </source>
</evidence>
<comment type="catalytic activity">
    <reaction evidence="7">
        <text>DNA(n) + a 2'-deoxyribonucleoside 5'-triphosphate = DNA(n+1) + diphosphate</text>
        <dbReference type="Rhea" id="RHEA:22508"/>
        <dbReference type="Rhea" id="RHEA-COMP:17339"/>
        <dbReference type="Rhea" id="RHEA-COMP:17340"/>
        <dbReference type="ChEBI" id="CHEBI:33019"/>
        <dbReference type="ChEBI" id="CHEBI:61560"/>
        <dbReference type="ChEBI" id="CHEBI:173112"/>
        <dbReference type="EC" id="2.7.7.7"/>
    </reaction>
    <physiologicalReaction direction="left-to-right" evidence="7">
        <dbReference type="Rhea" id="RHEA:22509"/>
    </physiologicalReaction>
</comment>
<evidence type="ECO:0000256" key="2">
    <source>
        <dbReference type="ARBA" id="ARBA00012417"/>
    </source>
</evidence>